<comment type="caution">
    <text evidence="6">The sequence shown here is derived from an EMBL/GenBank/DDBJ whole genome shotgun (WGS) entry which is preliminary data.</text>
</comment>
<feature type="domain" description="Dynein heavy chain coiled coil stalk" evidence="5">
    <location>
        <begin position="551"/>
        <end position="656"/>
    </location>
</feature>
<feature type="coiled-coil region" evidence="3">
    <location>
        <begin position="475"/>
        <end position="555"/>
    </location>
</feature>
<dbReference type="Pfam" id="PF12777">
    <property type="entry name" value="MT"/>
    <property type="match status" value="2"/>
</dbReference>
<evidence type="ECO:0000259" key="5">
    <source>
        <dbReference type="Pfam" id="PF12777"/>
    </source>
</evidence>
<keyword evidence="6" id="KW-0969">Cilium</keyword>
<dbReference type="InterPro" id="IPR016024">
    <property type="entry name" value="ARM-type_fold"/>
</dbReference>
<dbReference type="Pfam" id="PF00806">
    <property type="entry name" value="PUF"/>
    <property type="match status" value="3"/>
</dbReference>
<feature type="repeat" description="Pumilio" evidence="2">
    <location>
        <begin position="214"/>
        <end position="252"/>
    </location>
</feature>
<dbReference type="PROSITE" id="PS50302">
    <property type="entry name" value="PUM"/>
    <property type="match status" value="1"/>
</dbReference>
<dbReference type="InterPro" id="IPR011989">
    <property type="entry name" value="ARM-like"/>
</dbReference>
<keyword evidence="3" id="KW-0175">Coiled coil</keyword>
<sequence length="719" mass="81115">MSQHFGNPVPVPDLTGASPAATPQTVLLIIRDTRNKYTSRALHQPTGALFSKAPTFRPKQAKIQISPRNARANHPIDLTQPLFVHPQQQYPPIGVHSSTLVPPTQTSPSSQTQKQFSSPKSGNDGIGSTAATILEYIRNETSFSQSQINTFQRPYAPSHNQNNPYFPRASESSITLVSCYGTFLELAEDMLGARFLQSRLTEANESEITQVFIELTTGKRTIIQLMTHSYANYVVQKLFEVCSDEQVLVLFDAIRGHFSALSFDTFGCRVMQCAIPRILWTIFGSLSFTKFTQISQTRRAITLVTVKFVSTITMMILCFKIASVWQGGEEDRQDFHKVVNWMFVLGEAGSHHYFGLSGCACTKVGKNEKRFFQRVFQAGEESGCLQPGNRSGIRFAQSVKGRRRCFSSGGGPLRSSSPFGILTVAKKMMFSLGREVHITPTSFRELCQSYRSVLVEKRDIIKAAAQKLRSGLDVLKSTREDVEHLRVQLDERKQEDMFKTTEVEELMMQLFADRRNAEEQTKKVGEKRARMLEEEQVARQEAAAAQNELDKVIAAVMILLKHDTSWSDARKKLTDPHFILNLLNFKREAPTDNQMRAVEKNIRMSGFNFESVKQVSAATAMLCKWVYNMDTFKLVFDKVAPIQAEVKAKLALLETKQRDLRESQLTRTNILVSGLAGERARWMEQVQAYEVDLINLFGDVLLSASFLAYGEPFTLEYRP</sequence>
<dbReference type="Gene3D" id="1.25.10.10">
    <property type="entry name" value="Leucine-rich Repeat Variant"/>
    <property type="match status" value="1"/>
</dbReference>
<dbReference type="Proteomes" id="UP001281761">
    <property type="component" value="Unassembled WGS sequence"/>
</dbReference>
<evidence type="ECO:0000256" key="1">
    <source>
        <dbReference type="ARBA" id="ARBA00022737"/>
    </source>
</evidence>
<dbReference type="PANTHER" id="PTHR22878:SF68">
    <property type="entry name" value="DYNEIN HEAVY CHAIN 6, AXONEMAL-LIKE"/>
    <property type="match status" value="1"/>
</dbReference>
<gene>
    <name evidence="6" type="ORF">BLNAU_3501</name>
</gene>
<evidence type="ECO:0000256" key="3">
    <source>
        <dbReference type="SAM" id="Coils"/>
    </source>
</evidence>
<evidence type="ECO:0000313" key="6">
    <source>
        <dbReference type="EMBL" id="KAK2961380.1"/>
    </source>
</evidence>
<protein>
    <submittedName>
        <fullName evidence="6">Dynein-1-beta heavy chain, flagellar inner arm I1 complex</fullName>
    </submittedName>
</protein>
<reference evidence="6 7" key="1">
    <citation type="journal article" date="2022" name="bioRxiv">
        <title>Genomics of Preaxostyla Flagellates Illuminates Evolutionary Transitions and the Path Towards Mitochondrial Loss.</title>
        <authorList>
            <person name="Novak L.V.F."/>
            <person name="Treitli S.C."/>
            <person name="Pyrih J."/>
            <person name="Halakuc P."/>
            <person name="Pipaliya S.V."/>
            <person name="Vacek V."/>
            <person name="Brzon O."/>
            <person name="Soukal P."/>
            <person name="Eme L."/>
            <person name="Dacks J.B."/>
            <person name="Karnkowska A."/>
            <person name="Elias M."/>
            <person name="Hampl V."/>
        </authorList>
    </citation>
    <scope>NUCLEOTIDE SEQUENCE [LARGE SCALE GENOMIC DNA]</scope>
    <source>
        <strain evidence="6">NAU3</strain>
        <tissue evidence="6">Gut</tissue>
    </source>
</reference>
<feature type="compositionally biased region" description="Low complexity" evidence="4">
    <location>
        <begin position="97"/>
        <end position="121"/>
    </location>
</feature>
<dbReference type="PANTHER" id="PTHR22878">
    <property type="entry name" value="DYNEIN HEAVY CHAIN 6, AXONEMAL-LIKE-RELATED"/>
    <property type="match status" value="1"/>
</dbReference>
<dbReference type="SMART" id="SM00025">
    <property type="entry name" value="Pumilio"/>
    <property type="match status" value="3"/>
</dbReference>
<organism evidence="6 7">
    <name type="scientific">Blattamonas nauphoetae</name>
    <dbReference type="NCBI Taxonomy" id="2049346"/>
    <lineage>
        <taxon>Eukaryota</taxon>
        <taxon>Metamonada</taxon>
        <taxon>Preaxostyla</taxon>
        <taxon>Oxymonadida</taxon>
        <taxon>Blattamonas</taxon>
    </lineage>
</organism>
<proteinExistence type="predicted"/>
<dbReference type="InterPro" id="IPR001313">
    <property type="entry name" value="Pumilio_RNA-bd_rpt"/>
</dbReference>
<evidence type="ECO:0000256" key="4">
    <source>
        <dbReference type="SAM" id="MobiDB-lite"/>
    </source>
</evidence>
<evidence type="ECO:0000256" key="2">
    <source>
        <dbReference type="PROSITE-ProRule" id="PRU00317"/>
    </source>
</evidence>
<accession>A0ABQ9YCD8</accession>
<keyword evidence="7" id="KW-1185">Reference proteome</keyword>
<feature type="region of interest" description="Disordered" evidence="4">
    <location>
        <begin position="93"/>
        <end position="126"/>
    </location>
</feature>
<dbReference type="Gene3D" id="1.20.920.20">
    <property type="match status" value="2"/>
</dbReference>
<dbReference type="InterPro" id="IPR026983">
    <property type="entry name" value="DHC"/>
</dbReference>
<evidence type="ECO:0000313" key="7">
    <source>
        <dbReference type="Proteomes" id="UP001281761"/>
    </source>
</evidence>
<keyword evidence="6" id="KW-0966">Cell projection</keyword>
<dbReference type="EMBL" id="JARBJD010000016">
    <property type="protein sequence ID" value="KAK2961380.1"/>
    <property type="molecule type" value="Genomic_DNA"/>
</dbReference>
<feature type="domain" description="Dynein heavy chain coiled coil stalk" evidence="5">
    <location>
        <begin position="663"/>
        <end position="718"/>
    </location>
</feature>
<keyword evidence="6" id="KW-0282">Flagellum</keyword>
<dbReference type="InterPro" id="IPR024743">
    <property type="entry name" value="Dynein_HC_stalk"/>
</dbReference>
<dbReference type="SUPFAM" id="SSF48371">
    <property type="entry name" value="ARM repeat"/>
    <property type="match status" value="1"/>
</dbReference>
<keyword evidence="1" id="KW-0677">Repeat</keyword>
<name>A0ABQ9YCD8_9EUKA</name>